<organism evidence="2">
    <name type="scientific">Chromera velia CCMP2878</name>
    <dbReference type="NCBI Taxonomy" id="1169474"/>
    <lineage>
        <taxon>Eukaryota</taxon>
        <taxon>Sar</taxon>
        <taxon>Alveolata</taxon>
        <taxon>Colpodellida</taxon>
        <taxon>Chromeraceae</taxon>
        <taxon>Chromera</taxon>
    </lineage>
</organism>
<dbReference type="Gene3D" id="1.20.920.20">
    <property type="match status" value="1"/>
</dbReference>
<evidence type="ECO:0000259" key="1">
    <source>
        <dbReference type="Pfam" id="PF12777"/>
    </source>
</evidence>
<dbReference type="InterPro" id="IPR026983">
    <property type="entry name" value="DHC"/>
</dbReference>
<dbReference type="Pfam" id="PF12777">
    <property type="entry name" value="MT"/>
    <property type="match status" value="1"/>
</dbReference>
<name>A0A0G4GMG2_9ALVE</name>
<dbReference type="AlphaFoldDB" id="A0A0G4GMG2"/>
<dbReference type="GO" id="GO:0051959">
    <property type="term" value="F:dynein light intermediate chain binding"/>
    <property type="evidence" value="ECO:0007669"/>
    <property type="project" value="InterPro"/>
</dbReference>
<feature type="domain" description="Dynein heavy chain coiled coil stalk" evidence="1">
    <location>
        <begin position="5"/>
        <end position="178"/>
    </location>
</feature>
<dbReference type="GO" id="GO:0060294">
    <property type="term" value="P:cilium movement involved in cell motility"/>
    <property type="evidence" value="ECO:0007669"/>
    <property type="project" value="TreeGrafter"/>
</dbReference>
<dbReference type="GO" id="GO:0030286">
    <property type="term" value="C:dynein complex"/>
    <property type="evidence" value="ECO:0007669"/>
    <property type="project" value="InterPro"/>
</dbReference>
<gene>
    <name evidence="2" type="ORF">Cvel_22555</name>
</gene>
<dbReference type="PANTHER" id="PTHR10676:SF396">
    <property type="entry name" value="DYNEIN AXONEMAL HEAVY CHAIN 1"/>
    <property type="match status" value="1"/>
</dbReference>
<dbReference type="GO" id="GO:0045505">
    <property type="term" value="F:dynein intermediate chain binding"/>
    <property type="evidence" value="ECO:0007669"/>
    <property type="project" value="InterPro"/>
</dbReference>
<dbReference type="GO" id="GO:0097729">
    <property type="term" value="C:9+2 motile cilium"/>
    <property type="evidence" value="ECO:0007669"/>
    <property type="project" value="TreeGrafter"/>
</dbReference>
<proteinExistence type="predicted"/>
<protein>
    <recommendedName>
        <fullName evidence="1">Dynein heavy chain coiled coil stalk domain-containing protein</fullName>
    </recommendedName>
</protein>
<evidence type="ECO:0000313" key="2">
    <source>
        <dbReference type="EMBL" id="CEM31398.1"/>
    </source>
</evidence>
<dbReference type="VEuPathDB" id="CryptoDB:Cvel_22555"/>
<dbReference type="EMBL" id="CDMZ01001355">
    <property type="protein sequence ID" value="CEM31398.1"/>
    <property type="molecule type" value="Genomic_DNA"/>
</dbReference>
<dbReference type="GO" id="GO:0008569">
    <property type="term" value="F:minus-end-directed microtubule motor activity"/>
    <property type="evidence" value="ECO:0007669"/>
    <property type="project" value="TreeGrafter"/>
</dbReference>
<dbReference type="PANTHER" id="PTHR10676">
    <property type="entry name" value="DYNEIN HEAVY CHAIN FAMILY PROTEIN"/>
    <property type="match status" value="1"/>
</dbReference>
<dbReference type="InterPro" id="IPR024743">
    <property type="entry name" value="Dynein_HC_stalk"/>
</dbReference>
<accession>A0A0G4GMG2</accession>
<reference evidence="2" key="1">
    <citation type="submission" date="2014-11" db="EMBL/GenBank/DDBJ databases">
        <authorList>
            <person name="Otto D Thomas"/>
            <person name="Naeem Raeece"/>
        </authorList>
    </citation>
    <scope>NUCLEOTIDE SEQUENCE</scope>
</reference>
<sequence length="180" mass="20355">MSESVTALEETVRLKEAECREKISPVVDRLSECEQELGKLTKMDVNQFKAMSMPPSSAVELMRFLCICLGEPTDWTQTDDYKTALFNLSKQDVVDRMKHVVLETRDEVSAEILPSLKPFLEDANDSFSVNGMRMICPFCGTVSLFVQTVAEYVRVREEVRPLREELVKLTAQLNAAKEAA</sequence>